<gene>
    <name evidence="2" type="ORF">PsYK624_076030</name>
</gene>
<organism evidence="2 3">
    <name type="scientific">Phanerochaete sordida</name>
    <dbReference type="NCBI Taxonomy" id="48140"/>
    <lineage>
        <taxon>Eukaryota</taxon>
        <taxon>Fungi</taxon>
        <taxon>Dikarya</taxon>
        <taxon>Basidiomycota</taxon>
        <taxon>Agaricomycotina</taxon>
        <taxon>Agaricomycetes</taxon>
        <taxon>Polyporales</taxon>
        <taxon>Phanerochaetaceae</taxon>
        <taxon>Phanerochaete</taxon>
    </lineage>
</organism>
<comment type="caution">
    <text evidence="2">The sequence shown here is derived from an EMBL/GenBank/DDBJ whole genome shotgun (WGS) entry which is preliminary data.</text>
</comment>
<dbReference type="Proteomes" id="UP000703269">
    <property type="component" value="Unassembled WGS sequence"/>
</dbReference>
<name>A0A9P3LEF3_9APHY</name>
<evidence type="ECO:0000256" key="1">
    <source>
        <dbReference type="SAM" id="MobiDB-lite"/>
    </source>
</evidence>
<dbReference type="EMBL" id="BPQB01000021">
    <property type="protein sequence ID" value="GJE91453.1"/>
    <property type="molecule type" value="Genomic_DNA"/>
</dbReference>
<feature type="compositionally biased region" description="Polar residues" evidence="1">
    <location>
        <begin position="53"/>
        <end position="68"/>
    </location>
</feature>
<keyword evidence="3" id="KW-1185">Reference proteome</keyword>
<feature type="region of interest" description="Disordered" evidence="1">
    <location>
        <begin position="47"/>
        <end position="68"/>
    </location>
</feature>
<evidence type="ECO:0000313" key="3">
    <source>
        <dbReference type="Proteomes" id="UP000703269"/>
    </source>
</evidence>
<proteinExistence type="predicted"/>
<dbReference type="AlphaFoldDB" id="A0A9P3LEF3"/>
<sequence length="68" mass="7801">MEAQIIILLALSNHEHGQPNERDTSTNVELHDHRVSNRSFQRYKSETRDTLHVRSQGSARCSTKRSGI</sequence>
<evidence type="ECO:0000313" key="2">
    <source>
        <dbReference type="EMBL" id="GJE91453.1"/>
    </source>
</evidence>
<reference evidence="2 3" key="1">
    <citation type="submission" date="2021-08" db="EMBL/GenBank/DDBJ databases">
        <title>Draft Genome Sequence of Phanerochaete sordida strain YK-624.</title>
        <authorList>
            <person name="Mori T."/>
            <person name="Dohra H."/>
            <person name="Suzuki T."/>
            <person name="Kawagishi H."/>
            <person name="Hirai H."/>
        </authorList>
    </citation>
    <scope>NUCLEOTIDE SEQUENCE [LARGE SCALE GENOMIC DNA]</scope>
    <source>
        <strain evidence="2 3">YK-624</strain>
    </source>
</reference>
<accession>A0A9P3LEF3</accession>
<protein>
    <submittedName>
        <fullName evidence="2">Uncharacterized protein</fullName>
    </submittedName>
</protein>